<keyword evidence="2 5" id="KW-0808">Transferase</keyword>
<dbReference type="GO" id="GO:0032259">
    <property type="term" value="P:methylation"/>
    <property type="evidence" value="ECO:0007669"/>
    <property type="project" value="UniProtKB-KW"/>
</dbReference>
<proteinExistence type="predicted"/>
<feature type="region of interest" description="Disordered" evidence="3">
    <location>
        <begin position="1"/>
        <end position="22"/>
    </location>
</feature>
<dbReference type="SUPFAM" id="SSF53335">
    <property type="entry name" value="S-adenosyl-L-methionine-dependent methyltransferases"/>
    <property type="match status" value="1"/>
</dbReference>
<dbReference type="Pfam" id="PF13649">
    <property type="entry name" value="Methyltransf_25"/>
    <property type="match status" value="1"/>
</dbReference>
<evidence type="ECO:0000313" key="5">
    <source>
        <dbReference type="EMBL" id="SCL58790.1"/>
    </source>
</evidence>
<accession>A0A1C6UYB2</accession>
<evidence type="ECO:0000313" key="6">
    <source>
        <dbReference type="EMBL" id="WSA35014.1"/>
    </source>
</evidence>
<keyword evidence="8" id="KW-1185">Reference proteome</keyword>
<sequence>MPAGGGSQAAPDRPRVPDVDSTGWLAETRDSYDTVAADYVELVRDLLADAPHERAALALFAELVRAAGGGPVADVGCGPGRITAHLHGHGIDAFGIDLSPVMIEIARREHPHLRFEVGSMTNLALADASVAGVVAWYSLIHVPDDEVSSVFAHFRRVLRPGGPLLLSFHVGDESQLKTQGYGGHPMKVHVHRRRPARMAAWLRAAGFTVEAETVVSSPESKLGGILFARWHP</sequence>
<reference evidence="5 7" key="1">
    <citation type="submission" date="2016-06" db="EMBL/GenBank/DDBJ databases">
        <authorList>
            <person name="Kjaerup R.B."/>
            <person name="Dalgaard T.S."/>
            <person name="Juul-Madsen H.R."/>
        </authorList>
    </citation>
    <scope>NUCLEOTIDE SEQUENCE [LARGE SCALE GENOMIC DNA]</scope>
    <source>
        <strain evidence="5 7">DSM 43363</strain>
    </source>
</reference>
<dbReference type="CDD" id="cd02440">
    <property type="entry name" value="AdoMet_MTases"/>
    <property type="match status" value="1"/>
</dbReference>
<evidence type="ECO:0000256" key="3">
    <source>
        <dbReference type="SAM" id="MobiDB-lite"/>
    </source>
</evidence>
<evidence type="ECO:0000256" key="1">
    <source>
        <dbReference type="ARBA" id="ARBA00022603"/>
    </source>
</evidence>
<evidence type="ECO:0000313" key="7">
    <source>
        <dbReference type="Proteomes" id="UP000199343"/>
    </source>
</evidence>
<dbReference type="EMBL" id="FMIC01000002">
    <property type="protein sequence ID" value="SCL58790.1"/>
    <property type="molecule type" value="Genomic_DNA"/>
</dbReference>
<gene>
    <name evidence="5" type="ORF">GA0070608_2040</name>
    <name evidence="6" type="ORF">OIE14_13670</name>
</gene>
<dbReference type="PANTHER" id="PTHR43861">
    <property type="entry name" value="TRANS-ACONITATE 2-METHYLTRANSFERASE-RELATED"/>
    <property type="match status" value="1"/>
</dbReference>
<dbReference type="AlphaFoldDB" id="A0A1C6UYB2"/>
<dbReference type="STRING" id="47871.GA0070608_2040"/>
<evidence type="ECO:0000259" key="4">
    <source>
        <dbReference type="Pfam" id="PF13649"/>
    </source>
</evidence>
<protein>
    <submittedName>
        <fullName evidence="6">Class I SAM-dependent methyltransferase</fullName>
    </submittedName>
    <submittedName>
        <fullName evidence="5">Methyltransferase domain-containing protein</fullName>
    </submittedName>
</protein>
<reference evidence="6 8" key="2">
    <citation type="submission" date="2022-10" db="EMBL/GenBank/DDBJ databases">
        <title>The complete genomes of actinobacterial strains from the NBC collection.</title>
        <authorList>
            <person name="Joergensen T.S."/>
            <person name="Alvarez Arevalo M."/>
            <person name="Sterndorff E.B."/>
            <person name="Faurdal D."/>
            <person name="Vuksanovic O."/>
            <person name="Mourched A.-S."/>
            <person name="Charusanti P."/>
            <person name="Shaw S."/>
            <person name="Blin K."/>
            <person name="Weber T."/>
        </authorList>
    </citation>
    <scope>NUCLEOTIDE SEQUENCE [LARGE SCALE GENOMIC DNA]</scope>
    <source>
        <strain evidence="6 8">NBC 01809</strain>
    </source>
</reference>
<dbReference type="EMBL" id="CP109071">
    <property type="protein sequence ID" value="WSA35014.1"/>
    <property type="molecule type" value="Genomic_DNA"/>
</dbReference>
<dbReference type="Proteomes" id="UP001334804">
    <property type="component" value="Chromosome"/>
</dbReference>
<evidence type="ECO:0000313" key="8">
    <source>
        <dbReference type="Proteomes" id="UP001334804"/>
    </source>
</evidence>
<dbReference type="GO" id="GO:0008168">
    <property type="term" value="F:methyltransferase activity"/>
    <property type="evidence" value="ECO:0007669"/>
    <property type="project" value="UniProtKB-KW"/>
</dbReference>
<dbReference type="InterPro" id="IPR029063">
    <property type="entry name" value="SAM-dependent_MTases_sf"/>
</dbReference>
<dbReference type="InterPro" id="IPR041698">
    <property type="entry name" value="Methyltransf_25"/>
</dbReference>
<dbReference type="Proteomes" id="UP000199343">
    <property type="component" value="Unassembled WGS sequence"/>
</dbReference>
<keyword evidence="1 5" id="KW-0489">Methyltransferase</keyword>
<dbReference type="PANTHER" id="PTHR43861:SF1">
    <property type="entry name" value="TRANS-ACONITATE 2-METHYLTRANSFERASE"/>
    <property type="match status" value="1"/>
</dbReference>
<name>A0A1C6UYB2_9ACTN</name>
<feature type="domain" description="Methyltransferase" evidence="4">
    <location>
        <begin position="72"/>
        <end position="162"/>
    </location>
</feature>
<dbReference type="Gene3D" id="3.40.50.150">
    <property type="entry name" value="Vaccinia Virus protein VP39"/>
    <property type="match status" value="1"/>
</dbReference>
<evidence type="ECO:0000256" key="2">
    <source>
        <dbReference type="ARBA" id="ARBA00022679"/>
    </source>
</evidence>
<organism evidence="5 7">
    <name type="scientific">Micromonospora peucetia</name>
    <dbReference type="NCBI Taxonomy" id="47871"/>
    <lineage>
        <taxon>Bacteria</taxon>
        <taxon>Bacillati</taxon>
        <taxon>Actinomycetota</taxon>
        <taxon>Actinomycetes</taxon>
        <taxon>Micromonosporales</taxon>
        <taxon>Micromonosporaceae</taxon>
        <taxon>Micromonospora</taxon>
    </lineage>
</organism>